<feature type="signal peptide" evidence="1">
    <location>
        <begin position="1"/>
        <end position="22"/>
    </location>
</feature>
<accession>A0A5E4PN69</accession>
<name>A0A5E4PN69_9NEOP</name>
<feature type="chain" id="PRO_5023140009" evidence="1">
    <location>
        <begin position="23"/>
        <end position="207"/>
    </location>
</feature>
<keyword evidence="3" id="KW-1185">Reference proteome</keyword>
<dbReference type="EMBL" id="FZQP02000018">
    <property type="protein sequence ID" value="VVC86782.1"/>
    <property type="molecule type" value="Genomic_DNA"/>
</dbReference>
<gene>
    <name evidence="2" type="ORF">LSINAPIS_LOCUS536</name>
</gene>
<evidence type="ECO:0000256" key="1">
    <source>
        <dbReference type="SAM" id="SignalP"/>
    </source>
</evidence>
<reference evidence="2 3" key="1">
    <citation type="submission" date="2017-07" db="EMBL/GenBank/DDBJ databases">
        <authorList>
            <person name="Talla V."/>
            <person name="Backstrom N."/>
        </authorList>
    </citation>
    <scope>NUCLEOTIDE SEQUENCE [LARGE SCALE GENOMIC DNA]</scope>
</reference>
<evidence type="ECO:0000313" key="3">
    <source>
        <dbReference type="Proteomes" id="UP000324832"/>
    </source>
</evidence>
<proteinExistence type="predicted"/>
<dbReference type="Proteomes" id="UP000324832">
    <property type="component" value="Unassembled WGS sequence"/>
</dbReference>
<protein>
    <submittedName>
        <fullName evidence="2">Uncharacterized protein</fullName>
    </submittedName>
</protein>
<organism evidence="2 3">
    <name type="scientific">Leptidea sinapis</name>
    <dbReference type="NCBI Taxonomy" id="189913"/>
    <lineage>
        <taxon>Eukaryota</taxon>
        <taxon>Metazoa</taxon>
        <taxon>Ecdysozoa</taxon>
        <taxon>Arthropoda</taxon>
        <taxon>Hexapoda</taxon>
        <taxon>Insecta</taxon>
        <taxon>Pterygota</taxon>
        <taxon>Neoptera</taxon>
        <taxon>Endopterygota</taxon>
        <taxon>Lepidoptera</taxon>
        <taxon>Glossata</taxon>
        <taxon>Ditrysia</taxon>
        <taxon>Papilionoidea</taxon>
        <taxon>Pieridae</taxon>
        <taxon>Dismorphiinae</taxon>
        <taxon>Leptidea</taxon>
    </lineage>
</organism>
<sequence length="207" mass="22741">MAGKMTYVMVAFCVYFLVDVNSSFIKPNNVPRVGRSNEADGPFDQSMMGYVIKTIPSKNIPRMGRRNYDSGNRYDIPKLYQLSPSDQQLFDVSMAGVKISGTDDGVSERESFCDGCRDSTVLLRAIKVNYCDGCLSALAFGPHLETACNLKLQGHLFDLQEVSLDVPYVDLIEVHGNPCCGFAGAGAVLMVTSRSFKLAFCGWYPEG</sequence>
<dbReference type="AlphaFoldDB" id="A0A5E4PN69"/>
<evidence type="ECO:0000313" key="2">
    <source>
        <dbReference type="EMBL" id="VVC86782.1"/>
    </source>
</evidence>
<keyword evidence="1" id="KW-0732">Signal</keyword>